<gene>
    <name evidence="2" type="ORF">AU378_15490</name>
</gene>
<proteinExistence type="predicted"/>
<evidence type="ECO:0000313" key="3">
    <source>
        <dbReference type="Proteomes" id="UP000070513"/>
    </source>
</evidence>
<keyword evidence="1" id="KW-0732">Signal</keyword>
<dbReference type="EMBL" id="LPUR01000016">
    <property type="protein sequence ID" value="KXH81125.1"/>
    <property type="molecule type" value="Genomic_DNA"/>
</dbReference>
<dbReference type="OrthoDB" id="933310at2"/>
<reference evidence="3" key="1">
    <citation type="submission" date="2015-12" db="EMBL/GenBank/DDBJ databases">
        <title>Genome sequence of a biocontrol rhizobacterium Chryseobacterium kwangjuense strain KJ1R5 isolated from pepper (Capsicum annuum L.).</title>
        <authorList>
            <person name="Jeong J.-J."/>
            <person name="Park H."/>
            <person name="Mannaa M."/>
            <person name="Sang M.K."/>
            <person name="Choi I.-G."/>
            <person name="Kim K.D."/>
        </authorList>
    </citation>
    <scope>NUCLEOTIDE SEQUENCE [LARGE SCALE GENOMIC DNA]</scope>
    <source>
        <strain evidence="3">KJ1R5</strain>
    </source>
</reference>
<sequence>MKKVIILISGVLATSYAHGQVGINTTTPHPSSILTVAPTDINGQYKGSLLSPMTTGQINSIANPAKGLLVYDTTVKCLKVNSGIPTAPKWACIKTK</sequence>
<dbReference type="AlphaFoldDB" id="A0A135W884"/>
<organism evidence="2 3">
    <name type="scientific">Chryseobacterium kwangjuense</name>
    <dbReference type="NCBI Taxonomy" id="267125"/>
    <lineage>
        <taxon>Bacteria</taxon>
        <taxon>Pseudomonadati</taxon>
        <taxon>Bacteroidota</taxon>
        <taxon>Flavobacteriia</taxon>
        <taxon>Flavobacteriales</taxon>
        <taxon>Weeksellaceae</taxon>
        <taxon>Chryseobacterium group</taxon>
        <taxon>Chryseobacterium</taxon>
    </lineage>
</organism>
<dbReference type="Proteomes" id="UP000070513">
    <property type="component" value="Unassembled WGS sequence"/>
</dbReference>
<feature type="signal peptide" evidence="1">
    <location>
        <begin position="1"/>
        <end position="19"/>
    </location>
</feature>
<evidence type="ECO:0000313" key="2">
    <source>
        <dbReference type="EMBL" id="KXH81125.1"/>
    </source>
</evidence>
<accession>A0A135W884</accession>
<name>A0A135W884_9FLAO</name>
<dbReference type="RefSeq" id="WP_062652306.1">
    <property type="nucleotide sequence ID" value="NZ_LPUR01000016.1"/>
</dbReference>
<protein>
    <submittedName>
        <fullName evidence="2">Uncharacterized protein</fullName>
    </submittedName>
</protein>
<reference evidence="2 3" key="2">
    <citation type="journal article" date="2016" name="Genome Announc.">
        <title>Draft Genome Sequence of a Biocontrol Rhizobacterium, Chryseobacterium kwangjuense Strain KJ1R5, Isolated from Pepper (Capsicum annuum).</title>
        <authorList>
            <person name="Jeong J.J."/>
            <person name="Park H."/>
            <person name="Park B.H."/>
            <person name="Mannaa M."/>
            <person name="Sang M.K."/>
            <person name="Choi I.G."/>
            <person name="Kim K.D."/>
        </authorList>
    </citation>
    <scope>NUCLEOTIDE SEQUENCE [LARGE SCALE GENOMIC DNA]</scope>
    <source>
        <strain evidence="2 3">KJ1R5</strain>
    </source>
</reference>
<evidence type="ECO:0000256" key="1">
    <source>
        <dbReference type="SAM" id="SignalP"/>
    </source>
</evidence>
<comment type="caution">
    <text evidence="2">The sequence shown here is derived from an EMBL/GenBank/DDBJ whole genome shotgun (WGS) entry which is preliminary data.</text>
</comment>
<feature type="chain" id="PRO_5007467634" evidence="1">
    <location>
        <begin position="20"/>
        <end position="96"/>
    </location>
</feature>